<accession>A0A559GM17</accession>
<dbReference type="GO" id="GO:0009432">
    <property type="term" value="P:SOS response"/>
    <property type="evidence" value="ECO:0007669"/>
    <property type="project" value="TreeGrafter"/>
</dbReference>
<dbReference type="PROSITE" id="PS50173">
    <property type="entry name" value="UMUC"/>
    <property type="match status" value="1"/>
</dbReference>
<dbReference type="InterPro" id="IPR043128">
    <property type="entry name" value="Rev_trsase/Diguanyl_cyclase"/>
</dbReference>
<name>A0A559GM17_STREE</name>
<evidence type="ECO:0000313" key="7">
    <source>
        <dbReference type="Proteomes" id="UP000315060"/>
    </source>
</evidence>
<dbReference type="AlphaFoldDB" id="A0A559GM17"/>
<dbReference type="PANTHER" id="PTHR11076">
    <property type="entry name" value="DNA REPAIR POLYMERASE UMUC / TRANSFERASE FAMILY MEMBER"/>
    <property type="match status" value="1"/>
</dbReference>
<dbReference type="PANTHER" id="PTHR11076:SF35">
    <property type="entry name" value="DNA REPAIR PROTEIN HOMOLOG YOBH"/>
    <property type="match status" value="1"/>
</dbReference>
<evidence type="ECO:0000256" key="2">
    <source>
        <dbReference type="ARBA" id="ARBA00022457"/>
    </source>
</evidence>
<dbReference type="EMBL" id="VMYC01000393">
    <property type="protein sequence ID" value="TVX64297.1"/>
    <property type="molecule type" value="Genomic_DNA"/>
</dbReference>
<comment type="caution">
    <text evidence="6">The sequence shown here is derived from an EMBL/GenBank/DDBJ whole genome shotgun (WGS) entry which is preliminary data.</text>
</comment>
<dbReference type="SUPFAM" id="SSF56672">
    <property type="entry name" value="DNA/RNA polymerases"/>
    <property type="match status" value="1"/>
</dbReference>
<feature type="non-terminal residue" evidence="6">
    <location>
        <position position="230"/>
    </location>
</feature>
<comment type="similarity">
    <text evidence="1">Belongs to the DNA polymerase type-Y family.</text>
</comment>
<protein>
    <submittedName>
        <fullName evidence="6">DNA polymerase</fullName>
    </submittedName>
</protein>
<dbReference type="Gene3D" id="1.10.150.20">
    <property type="entry name" value="5' to 3' exonuclease, C-terminal subdomain"/>
    <property type="match status" value="1"/>
</dbReference>
<keyword evidence="4" id="KW-0548">Nucleotidyltransferase</keyword>
<keyword evidence="4" id="KW-0808">Transferase</keyword>
<dbReference type="InterPro" id="IPR024728">
    <property type="entry name" value="PolY_HhH_motif"/>
</dbReference>
<evidence type="ECO:0000256" key="1">
    <source>
        <dbReference type="ARBA" id="ARBA00010945"/>
    </source>
</evidence>
<organism evidence="6 7">
    <name type="scientific">Streptococcus pneumoniae</name>
    <dbReference type="NCBI Taxonomy" id="1313"/>
    <lineage>
        <taxon>Bacteria</taxon>
        <taxon>Bacillati</taxon>
        <taxon>Bacillota</taxon>
        <taxon>Bacilli</taxon>
        <taxon>Lactobacillales</taxon>
        <taxon>Streptococcaceae</taxon>
        <taxon>Streptococcus</taxon>
    </lineage>
</organism>
<feature type="non-terminal residue" evidence="6">
    <location>
        <position position="1"/>
    </location>
</feature>
<dbReference type="InterPro" id="IPR043502">
    <property type="entry name" value="DNA/RNA_pol_sf"/>
</dbReference>
<feature type="domain" description="UmuC" evidence="5">
    <location>
        <begin position="21"/>
        <end position="151"/>
    </location>
</feature>
<dbReference type="Pfam" id="PF00817">
    <property type="entry name" value="IMS"/>
    <property type="match status" value="1"/>
</dbReference>
<dbReference type="GO" id="GO:0006281">
    <property type="term" value="P:DNA repair"/>
    <property type="evidence" value="ECO:0007669"/>
    <property type="project" value="InterPro"/>
</dbReference>
<dbReference type="GO" id="GO:0042276">
    <property type="term" value="P:error-prone translesion synthesis"/>
    <property type="evidence" value="ECO:0007669"/>
    <property type="project" value="TreeGrafter"/>
</dbReference>
<keyword evidence="4" id="KW-0239">DNA-directed DNA polymerase</keyword>
<keyword evidence="3" id="KW-0227">DNA damage</keyword>
<reference evidence="6 7" key="1">
    <citation type="submission" date="2019-07" db="EMBL/GenBank/DDBJ databases">
        <authorList>
            <person name="Mohale T."/>
        </authorList>
    </citation>
    <scope>NUCLEOTIDE SEQUENCE [LARGE SCALE GENOMIC DNA]</scope>
    <source>
        <strain evidence="6 7">NTPn 59</strain>
    </source>
</reference>
<dbReference type="Pfam" id="PF11798">
    <property type="entry name" value="IMS_HHH"/>
    <property type="match status" value="1"/>
</dbReference>
<proteinExistence type="inferred from homology"/>
<dbReference type="GO" id="GO:0005829">
    <property type="term" value="C:cytosol"/>
    <property type="evidence" value="ECO:0007669"/>
    <property type="project" value="TreeGrafter"/>
</dbReference>
<dbReference type="InterPro" id="IPR001126">
    <property type="entry name" value="UmuC"/>
</dbReference>
<dbReference type="Proteomes" id="UP000315060">
    <property type="component" value="Unassembled WGS sequence"/>
</dbReference>
<evidence type="ECO:0000259" key="5">
    <source>
        <dbReference type="PROSITE" id="PS50173"/>
    </source>
</evidence>
<keyword evidence="2" id="KW-0515">Mutator protein</keyword>
<evidence type="ECO:0000256" key="3">
    <source>
        <dbReference type="ARBA" id="ARBA00022763"/>
    </source>
</evidence>
<gene>
    <name evidence="6" type="ORF">AZJ28_12495</name>
</gene>
<evidence type="ECO:0000313" key="6">
    <source>
        <dbReference type="EMBL" id="TVX64297.1"/>
    </source>
</evidence>
<sequence>GLPTDSDYVRYIEDWAQVTLIVPPRMDEYIAVNMEIQRIFQNYGSPDDIYPYSIDEGFIDLTSSLNYFIPDKSISRKDKLDMLSARIQRDIWRQTGIYSTVGMSNANHLLAKLALDNEAKHTPTMRANWSYQDVEEKVWAIPKMTDFWGIGRRMEKRLHALGIFSIKELATSNPDQLQKTLGQAGLRLWFHANGIDESNVHKPYKAKSQGLGNSQILPRDYVKLRDIEII</sequence>
<dbReference type="InterPro" id="IPR050116">
    <property type="entry name" value="DNA_polymerase-Y"/>
</dbReference>
<dbReference type="GO" id="GO:0003887">
    <property type="term" value="F:DNA-directed DNA polymerase activity"/>
    <property type="evidence" value="ECO:0007669"/>
    <property type="project" value="UniProtKB-KW"/>
</dbReference>
<evidence type="ECO:0000256" key="4">
    <source>
        <dbReference type="ARBA" id="ARBA00022932"/>
    </source>
</evidence>
<dbReference type="Gene3D" id="3.30.70.270">
    <property type="match status" value="1"/>
</dbReference>